<evidence type="ECO:0000313" key="1">
    <source>
        <dbReference type="EMBL" id="PAK21552.1"/>
    </source>
</evidence>
<dbReference type="EMBL" id="NQNY01000003">
    <property type="protein sequence ID" value="PAK21552.1"/>
    <property type="molecule type" value="Genomic_DNA"/>
</dbReference>
<accession>A0A269TJ89</accession>
<reference evidence="2" key="1">
    <citation type="submission" date="2017-08" db="EMBL/GenBank/DDBJ databases">
        <authorList>
            <person name="Alvarez-Ponce D."/>
            <person name="Weitzman C.L."/>
            <person name="Tillett R.L."/>
            <person name="Sandmeier F.C."/>
            <person name="Tracy C.R."/>
        </authorList>
    </citation>
    <scope>NUCLEOTIDE SEQUENCE [LARGE SCALE GENOMIC DNA]</scope>
    <source>
        <strain evidence="2">723</strain>
    </source>
</reference>
<protein>
    <submittedName>
        <fullName evidence="1">Uncharacterized protein</fullName>
    </submittedName>
</protein>
<dbReference type="Proteomes" id="UP000216943">
    <property type="component" value="Unassembled WGS sequence"/>
</dbReference>
<sequence>MKKDSSKILQHTAHVAHFKTNDKTLKSIMVEYDEIFNNLENMADDISDFPRKQELLAPEINFEDLREDEIDTSNLLKKEQVFENAYDHENGFLVLPKGQNDEE</sequence>
<evidence type="ECO:0000313" key="2">
    <source>
        <dbReference type="Proteomes" id="UP000216943"/>
    </source>
</evidence>
<dbReference type="RefSeq" id="WP_095334568.1">
    <property type="nucleotide sequence ID" value="NZ_NQNY01000003.1"/>
</dbReference>
<dbReference type="InterPro" id="IPR036113">
    <property type="entry name" value="Asp/Glu-ADT_sf_sub_c"/>
</dbReference>
<dbReference type="GO" id="GO:0006450">
    <property type="term" value="P:regulation of translational fidelity"/>
    <property type="evidence" value="ECO:0007669"/>
    <property type="project" value="InterPro"/>
</dbReference>
<gene>
    <name evidence="1" type="ORF">CJJ23_01200</name>
</gene>
<organism evidence="1 2">
    <name type="scientific">Mycoplasmopsis agassizii</name>
    <dbReference type="NCBI Taxonomy" id="33922"/>
    <lineage>
        <taxon>Bacteria</taxon>
        <taxon>Bacillati</taxon>
        <taxon>Mycoplasmatota</taxon>
        <taxon>Mycoplasmoidales</taxon>
        <taxon>Metamycoplasmataceae</taxon>
        <taxon>Mycoplasmopsis</taxon>
    </lineage>
</organism>
<proteinExistence type="predicted"/>
<dbReference type="OrthoDB" id="9813938at2"/>
<dbReference type="AlphaFoldDB" id="A0A269TJ89"/>
<name>A0A269TJ89_9BACT</name>
<comment type="caution">
    <text evidence="1">The sequence shown here is derived from an EMBL/GenBank/DDBJ whole genome shotgun (WGS) entry which is preliminary data.</text>
</comment>
<dbReference type="SUPFAM" id="SSF141000">
    <property type="entry name" value="Glu-tRNAGln amidotransferase C subunit"/>
    <property type="match status" value="1"/>
</dbReference>